<comment type="domain">
    <text evidence="6">Has three domains with a flexible linker between the domains II and III and assumes an 'L' shape. Domain III is highly mobile and contacts RuvB.</text>
</comment>
<proteinExistence type="inferred from homology"/>
<keyword evidence="3 6" id="KW-0238">DNA-binding</keyword>
<keyword evidence="9" id="KW-1185">Reference proteome</keyword>
<comment type="function">
    <text evidence="6">The RuvA-RuvB-RuvC complex processes Holliday junction (HJ) DNA during genetic recombination and DNA repair, while the RuvA-RuvB complex plays an important role in the rescue of blocked DNA replication forks via replication fork reversal (RFR). RuvA specifically binds to HJ cruciform DNA, conferring on it an open structure. The RuvB hexamer acts as an ATP-dependent pump, pulling dsDNA into and through the RuvAB complex. HJ branch migration allows RuvC to scan DNA until it finds its consensus sequence, where it cleaves and resolves the cruciform DNA.</text>
</comment>
<dbReference type="RefSeq" id="WP_256547146.1">
    <property type="nucleotide sequence ID" value="NZ_CP101809.1"/>
</dbReference>
<comment type="caution">
    <text evidence="6">Lacks conserved residue(s) required for the propagation of feature annotation.</text>
</comment>
<name>A0ABU0LZM8_9BACT</name>
<evidence type="ECO:0000256" key="5">
    <source>
        <dbReference type="ARBA" id="ARBA00023204"/>
    </source>
</evidence>
<keyword evidence="1 6" id="KW-0963">Cytoplasm</keyword>
<dbReference type="InterPro" id="IPR000085">
    <property type="entry name" value="RuvA"/>
</dbReference>
<keyword evidence="8" id="KW-0067">ATP-binding</keyword>
<sequence length="218" mass="24436">MINYITGKICYVNSKFIILESNWIGYHINISNPQDFEVNTTKRIYINEVIKLNKQTFISKEYYGFKDLESKILFNYLQNVSGVGPKTAMNILKNGSKNLINLIRQNDDKELSRLPGLNSNLASAICSSLNEVYLTYNTKNNDKKNNGPDLESKYSLGDLNEALSVLGYSKDDILNAINAFESDENSANADISTAVAECVKIIANKNTLPIEEDVTDNI</sequence>
<reference evidence="8" key="1">
    <citation type="submission" date="2023-07" db="EMBL/GenBank/DDBJ databases">
        <title>Genomic Encyclopedia of Type Strains, Phase IV (KMG-IV): sequencing the most valuable type-strain genomes for metagenomic binning, comparative biology and taxonomic classification.</title>
        <authorList>
            <person name="Goeker M."/>
        </authorList>
    </citation>
    <scope>NUCLEOTIDE SEQUENCE [LARGE SCALE GENOMIC DNA]</scope>
    <source>
        <strain evidence="8">DSM 21204</strain>
    </source>
</reference>
<feature type="region of interest" description="Domain III" evidence="6">
    <location>
        <begin position="150"/>
        <end position="218"/>
    </location>
</feature>
<dbReference type="HAMAP" id="MF_00031">
    <property type="entry name" value="DNA_HJ_migration_RuvA"/>
    <property type="match status" value="1"/>
</dbReference>
<keyword evidence="8" id="KW-0547">Nucleotide-binding</keyword>
<keyword evidence="8" id="KW-0347">Helicase</keyword>
<dbReference type="GO" id="GO:0016787">
    <property type="term" value="F:hydrolase activity"/>
    <property type="evidence" value="ECO:0007669"/>
    <property type="project" value="UniProtKB-KW"/>
</dbReference>
<gene>
    <name evidence="6" type="primary">ruvA</name>
    <name evidence="8" type="ORF">J2Z62_000601</name>
</gene>
<evidence type="ECO:0000313" key="9">
    <source>
        <dbReference type="Proteomes" id="UP001240643"/>
    </source>
</evidence>
<dbReference type="InterPro" id="IPR013849">
    <property type="entry name" value="DNA_helicase_Holl-junc_RuvA_I"/>
</dbReference>
<organism evidence="8 9">
    <name type="scientific">Mycoplasmoides fastidiosum</name>
    <dbReference type="NCBI Taxonomy" id="92758"/>
    <lineage>
        <taxon>Bacteria</taxon>
        <taxon>Bacillati</taxon>
        <taxon>Mycoplasmatota</taxon>
        <taxon>Mycoplasmoidales</taxon>
        <taxon>Mycoplasmoidaceae</taxon>
        <taxon>Mycoplasmoides</taxon>
    </lineage>
</organism>
<dbReference type="CDD" id="cd09897">
    <property type="entry name" value="H3TH_FEN1-XPG-like"/>
    <property type="match status" value="1"/>
</dbReference>
<comment type="caution">
    <text evidence="8">The sequence shown here is derived from an EMBL/GenBank/DDBJ whole genome shotgun (WGS) entry which is preliminary data.</text>
</comment>
<dbReference type="NCBIfam" id="TIGR00084">
    <property type="entry name" value="ruvA"/>
    <property type="match status" value="1"/>
</dbReference>
<accession>A0ABU0LZM8</accession>
<dbReference type="Pfam" id="PF01330">
    <property type="entry name" value="RuvA_N"/>
    <property type="match status" value="1"/>
</dbReference>
<evidence type="ECO:0000256" key="6">
    <source>
        <dbReference type="HAMAP-Rule" id="MF_00031"/>
    </source>
</evidence>
<dbReference type="Gene3D" id="2.40.50.140">
    <property type="entry name" value="Nucleic acid-binding proteins"/>
    <property type="match status" value="1"/>
</dbReference>
<dbReference type="Proteomes" id="UP001240643">
    <property type="component" value="Unassembled WGS sequence"/>
</dbReference>
<dbReference type="EMBL" id="JAUSWO010000001">
    <property type="protein sequence ID" value="MDQ0514163.1"/>
    <property type="molecule type" value="Genomic_DNA"/>
</dbReference>
<dbReference type="GO" id="GO:0003678">
    <property type="term" value="F:DNA helicase activity"/>
    <property type="evidence" value="ECO:0007669"/>
    <property type="project" value="UniProtKB-EC"/>
</dbReference>
<keyword evidence="5 6" id="KW-0234">DNA repair</keyword>
<evidence type="ECO:0000256" key="3">
    <source>
        <dbReference type="ARBA" id="ARBA00023125"/>
    </source>
</evidence>
<dbReference type="InterPro" id="IPR012340">
    <property type="entry name" value="NA-bd_OB-fold"/>
</dbReference>
<dbReference type="InterPro" id="IPR010994">
    <property type="entry name" value="RuvA_2-like"/>
</dbReference>
<keyword evidence="4 6" id="KW-0233">DNA recombination</keyword>
<comment type="similarity">
    <text evidence="6">Belongs to the RuvA family.</text>
</comment>
<dbReference type="Gene3D" id="1.10.150.20">
    <property type="entry name" value="5' to 3' exonuclease, C-terminal subdomain"/>
    <property type="match status" value="1"/>
</dbReference>
<evidence type="ECO:0000313" key="8">
    <source>
        <dbReference type="EMBL" id="MDQ0514163.1"/>
    </source>
</evidence>
<evidence type="ECO:0000259" key="7">
    <source>
        <dbReference type="Pfam" id="PF01330"/>
    </source>
</evidence>
<protein>
    <recommendedName>
        <fullName evidence="6">Holliday junction branch migration complex subunit RuvA</fullName>
    </recommendedName>
</protein>
<keyword evidence="2 6" id="KW-0227">DNA damage</keyword>
<comment type="subunit">
    <text evidence="6">Homotetramer. Forms an RuvA(8)-RuvB(12)-Holliday junction (HJ) complex. HJ DNA is sandwiched between 2 RuvA tetramers; dsDNA enters through RuvA and exits via RuvB. An RuvB hexamer assembles on each DNA strand where it exits the tetramer. Each RuvB hexamer is contacted by two RuvA subunits (via domain III) on 2 adjacent RuvB subunits; this complex drives branch migration. In the full resolvosome a probable DNA-RuvA(4)-RuvB(12)-RuvC(2) complex forms which resolves the HJ.</text>
</comment>
<dbReference type="Pfam" id="PF14520">
    <property type="entry name" value="HHH_5"/>
    <property type="match status" value="1"/>
</dbReference>
<evidence type="ECO:0000256" key="1">
    <source>
        <dbReference type="ARBA" id="ARBA00022490"/>
    </source>
</evidence>
<keyword evidence="8" id="KW-0378">Hydrolase</keyword>
<comment type="subcellular location">
    <subcellularLocation>
        <location evidence="6">Cytoplasm</location>
    </subcellularLocation>
</comment>
<feature type="domain" description="DNA helicase Holliday junction RuvA type" evidence="7">
    <location>
        <begin position="1"/>
        <end position="51"/>
    </location>
</feature>
<evidence type="ECO:0000256" key="4">
    <source>
        <dbReference type="ARBA" id="ARBA00023172"/>
    </source>
</evidence>
<evidence type="ECO:0000256" key="2">
    <source>
        <dbReference type="ARBA" id="ARBA00022763"/>
    </source>
</evidence>
<dbReference type="SUPFAM" id="SSF47781">
    <property type="entry name" value="RuvA domain 2-like"/>
    <property type="match status" value="1"/>
</dbReference>